<dbReference type="Pfam" id="PF10262">
    <property type="entry name" value="Rdx"/>
    <property type="match status" value="1"/>
</dbReference>
<accession>A0A7R9HZ08</accession>
<reference evidence="2" key="1">
    <citation type="submission" date="2020-11" db="EMBL/GenBank/DDBJ databases">
        <authorList>
            <person name="Tran Van P."/>
        </authorList>
    </citation>
    <scope>NUCLEOTIDE SEQUENCE</scope>
</reference>
<dbReference type="InterPro" id="IPR036249">
    <property type="entry name" value="Thioredoxin-like_sf"/>
</dbReference>
<evidence type="ECO:0000313" key="2">
    <source>
        <dbReference type="EMBL" id="CAD7440778.1"/>
    </source>
</evidence>
<name>A0A7R9HZ08_9NEOP</name>
<dbReference type="EMBL" id="OD565080">
    <property type="protein sequence ID" value="CAD7440778.1"/>
    <property type="molecule type" value="Genomic_DNA"/>
</dbReference>
<evidence type="ECO:0000256" key="1">
    <source>
        <dbReference type="ARBA" id="ARBA00023284"/>
    </source>
</evidence>
<dbReference type="AlphaFoldDB" id="A0A7R9HZ08"/>
<dbReference type="InterPro" id="IPR011893">
    <property type="entry name" value="Selenoprotein_Rdx-typ"/>
</dbReference>
<organism evidence="2">
    <name type="scientific">Timema bartmani</name>
    <dbReference type="NCBI Taxonomy" id="61472"/>
    <lineage>
        <taxon>Eukaryota</taxon>
        <taxon>Metazoa</taxon>
        <taxon>Ecdysozoa</taxon>
        <taxon>Arthropoda</taxon>
        <taxon>Hexapoda</taxon>
        <taxon>Insecta</taxon>
        <taxon>Pterygota</taxon>
        <taxon>Neoptera</taxon>
        <taxon>Polyneoptera</taxon>
        <taxon>Phasmatodea</taxon>
        <taxon>Timematodea</taxon>
        <taxon>Timematoidea</taxon>
        <taxon>Timematidae</taxon>
        <taxon>Timema</taxon>
    </lineage>
</organism>
<protein>
    <submittedName>
        <fullName evidence="2">Uncharacterized protein</fullName>
    </submittedName>
</protein>
<proteinExistence type="predicted"/>
<dbReference type="Gene3D" id="3.40.30.10">
    <property type="entry name" value="Glutaredoxin"/>
    <property type="match status" value="1"/>
</dbReference>
<sequence length="75" mass="8308">MDTYTLIFFEDDRQLIIPATGSFEVQVNGQLIHSKLSTMAFPDFTNVIDIVGDAAQGKEVKSVSIQQPITDCDIM</sequence>
<dbReference type="SUPFAM" id="SSF52833">
    <property type="entry name" value="Thioredoxin-like"/>
    <property type="match status" value="1"/>
</dbReference>
<gene>
    <name evidence="2" type="ORF">TBIB3V08_LOCUS3269</name>
</gene>
<dbReference type="NCBIfam" id="TIGR02174">
    <property type="entry name" value="CXXU_selWTH"/>
    <property type="match status" value="1"/>
</dbReference>
<keyword evidence="1" id="KW-0676">Redox-active center</keyword>